<sequence>MKQNVLQLAIHLRGQNGRPTQPHLGIGPPQGVICSSRVLSSAYPRHEGVPTLVTSTSNQSMINERRLSAPLSWSDFQSQLANNGSYSHQRPSEEKKVEMSSARYSINPSPMINSIRL</sequence>
<dbReference type="InParanoid" id="A0A1X7STC9"/>
<dbReference type="AlphaFoldDB" id="A0A1X7STC9"/>
<evidence type="ECO:0000256" key="1">
    <source>
        <dbReference type="SAM" id="MobiDB-lite"/>
    </source>
</evidence>
<reference evidence="2" key="1">
    <citation type="submission" date="2017-05" db="UniProtKB">
        <authorList>
            <consortium name="EnsemblMetazoa"/>
        </authorList>
    </citation>
    <scope>IDENTIFICATION</scope>
</reference>
<organism evidence="2">
    <name type="scientific">Amphimedon queenslandica</name>
    <name type="common">Sponge</name>
    <dbReference type="NCBI Taxonomy" id="400682"/>
    <lineage>
        <taxon>Eukaryota</taxon>
        <taxon>Metazoa</taxon>
        <taxon>Porifera</taxon>
        <taxon>Demospongiae</taxon>
        <taxon>Heteroscleromorpha</taxon>
        <taxon>Haplosclerida</taxon>
        <taxon>Niphatidae</taxon>
        <taxon>Amphimedon</taxon>
    </lineage>
</organism>
<proteinExistence type="predicted"/>
<accession>A0A1X7STC9</accession>
<evidence type="ECO:0000313" key="2">
    <source>
        <dbReference type="EnsemblMetazoa" id="Aqu2.1.05260_001"/>
    </source>
</evidence>
<dbReference type="EnsemblMetazoa" id="Aqu2.1.05260_001">
    <property type="protein sequence ID" value="Aqu2.1.05260_001"/>
    <property type="gene ID" value="Aqu2.1.05260"/>
</dbReference>
<feature type="region of interest" description="Disordered" evidence="1">
    <location>
        <begin position="81"/>
        <end position="101"/>
    </location>
</feature>
<protein>
    <submittedName>
        <fullName evidence="2">Uncharacterized protein</fullName>
    </submittedName>
</protein>
<name>A0A1X7STC9_AMPQE</name>